<evidence type="ECO:0000313" key="2">
    <source>
        <dbReference type="EMBL" id="TPX56138.1"/>
    </source>
</evidence>
<dbReference type="Proteomes" id="UP000318582">
    <property type="component" value="Unassembled WGS sequence"/>
</dbReference>
<proteinExistence type="predicted"/>
<reference evidence="2 3" key="1">
    <citation type="journal article" date="2019" name="Sci. Rep.">
        <title>Comparative genomics of chytrid fungi reveal insights into the obligate biotrophic and pathogenic lifestyle of Synchytrium endobioticum.</title>
        <authorList>
            <person name="van de Vossenberg B.T.L.H."/>
            <person name="Warris S."/>
            <person name="Nguyen H.D.T."/>
            <person name="van Gent-Pelzer M.P.E."/>
            <person name="Joly D.L."/>
            <person name="van de Geest H.C."/>
            <person name="Bonants P.J.M."/>
            <person name="Smith D.S."/>
            <person name="Levesque C.A."/>
            <person name="van der Lee T.A.J."/>
        </authorList>
    </citation>
    <scope>NUCLEOTIDE SEQUENCE [LARGE SCALE GENOMIC DNA]</scope>
    <source>
        <strain evidence="2 3">CBS 809.83</strain>
    </source>
</reference>
<feature type="region of interest" description="Disordered" evidence="1">
    <location>
        <begin position="345"/>
        <end position="395"/>
    </location>
</feature>
<feature type="region of interest" description="Disordered" evidence="1">
    <location>
        <begin position="1"/>
        <end position="26"/>
    </location>
</feature>
<sequence>MVTKQQTQPAQCPPASSNSGQTAPNPSIMICRNKHYPYIASYHGPWLSLPVELLQSLFALNNDTTTAPPPSPIDPTIFRNLITIRTLVDDASEMVIKAAGGQNMRGNTNMNSLGIPYNARDYSPAGGRMSAIRQHRLRELAVSKLAAAYRCDEIATSVLTMQSASALDDVAAKVLKRDPQNSDALYVHHFHEKIPSRMLASSTDCKTLDTLIASYPNTPEFYRTRAMIHSFREEFPAALRDFKTAISLAKKRKRTVNGVDCGAVVHTSNGNDPLQSPSKALEHLLQQQRQQFSQQQQQEVHFESDQEDACSEATLYFLRAACFHQYAIHLIDKGIDKVNDSYLSEKRKKKNKKKKKSRSASATKINDGTTPTDSTPPMESQVEQPVPAPATNKNTIMKDNATTATVPSASSTAPPTPLPTWNEYKDAMQPSAQLIESLARRSIRDYHHFLSYYPNSLEPFIPAGMPAGLSSSASSSPTQSNDQISDALVLHGHHQRYENGDADAVAIATMPAFISSITPKSLTKLSCPSMGVVGAVGNGGALGSTTCPQHSYQNHHHHHPHAQMDLGVVTRTMGPHSLTHQHHHQFNTNNTHYQNYNTHNQHLQEPLTTLGTYHPLLLEAWFSIGVNYMLTRDWRTTAQWHDRIPYLQDQVEGYPVFLPARSMSQADYIEILTLLRKAARERTGGSGAATGGGTQQQGQKQTNAQQQQQQQRQNGTSDAAATTAPTLHQQQQLVDTNNNYTSCDCRAHALSSSSSSPTTSKQQPQHRPEAGTTHTTPNSTLKQYPLHTKRAQTVSMWLQAMAMADREAVATKVSKTLDSQLGHVQDQIKHLEDRKRELLAVRKLKMDQLVLG</sequence>
<gene>
    <name evidence="2" type="ORF">PhCBS80983_g04769</name>
</gene>
<evidence type="ECO:0000256" key="1">
    <source>
        <dbReference type="SAM" id="MobiDB-lite"/>
    </source>
</evidence>
<feature type="compositionally biased region" description="Low complexity" evidence="1">
    <location>
        <begin position="751"/>
        <end position="760"/>
    </location>
</feature>
<feature type="compositionally biased region" description="Basic residues" evidence="1">
    <location>
        <begin position="346"/>
        <end position="358"/>
    </location>
</feature>
<keyword evidence="3" id="KW-1185">Reference proteome</keyword>
<protein>
    <submittedName>
        <fullName evidence="2">Uncharacterized protein</fullName>
    </submittedName>
</protein>
<dbReference type="STRING" id="109895.A0A507DYV1"/>
<accession>A0A507DYV1</accession>
<name>A0A507DYV1_9FUNG</name>
<comment type="caution">
    <text evidence="2">The sequence shown here is derived from an EMBL/GenBank/DDBJ whole genome shotgun (WGS) entry which is preliminary data.</text>
</comment>
<dbReference type="EMBL" id="QEAQ01000084">
    <property type="protein sequence ID" value="TPX56138.1"/>
    <property type="molecule type" value="Genomic_DNA"/>
</dbReference>
<feature type="compositionally biased region" description="Polar residues" evidence="1">
    <location>
        <begin position="772"/>
        <end position="782"/>
    </location>
</feature>
<evidence type="ECO:0000313" key="3">
    <source>
        <dbReference type="Proteomes" id="UP000318582"/>
    </source>
</evidence>
<feature type="region of interest" description="Disordered" evidence="1">
    <location>
        <begin position="748"/>
        <end position="783"/>
    </location>
</feature>
<feature type="compositionally biased region" description="Gly residues" evidence="1">
    <location>
        <begin position="684"/>
        <end position="695"/>
    </location>
</feature>
<feature type="compositionally biased region" description="Low complexity" evidence="1">
    <location>
        <begin position="696"/>
        <end position="717"/>
    </location>
</feature>
<feature type="compositionally biased region" description="Polar residues" evidence="1">
    <location>
        <begin position="359"/>
        <end position="383"/>
    </location>
</feature>
<feature type="region of interest" description="Disordered" evidence="1">
    <location>
        <begin position="682"/>
        <end position="732"/>
    </location>
</feature>
<feature type="compositionally biased region" description="Polar residues" evidence="1">
    <location>
        <begin position="1"/>
        <end position="25"/>
    </location>
</feature>
<feature type="compositionally biased region" description="Polar residues" evidence="1">
    <location>
        <begin position="719"/>
        <end position="732"/>
    </location>
</feature>
<dbReference type="AlphaFoldDB" id="A0A507DYV1"/>
<organism evidence="2 3">
    <name type="scientific">Powellomyces hirtus</name>
    <dbReference type="NCBI Taxonomy" id="109895"/>
    <lineage>
        <taxon>Eukaryota</taxon>
        <taxon>Fungi</taxon>
        <taxon>Fungi incertae sedis</taxon>
        <taxon>Chytridiomycota</taxon>
        <taxon>Chytridiomycota incertae sedis</taxon>
        <taxon>Chytridiomycetes</taxon>
        <taxon>Spizellomycetales</taxon>
        <taxon>Powellomycetaceae</taxon>
        <taxon>Powellomyces</taxon>
    </lineage>
</organism>